<evidence type="ECO:0000256" key="1">
    <source>
        <dbReference type="SAM" id="Phobius"/>
    </source>
</evidence>
<dbReference type="Proteomes" id="UP000243105">
    <property type="component" value="Unassembled WGS sequence"/>
</dbReference>
<keyword evidence="1" id="KW-0472">Membrane</keyword>
<evidence type="ECO:0000313" key="3">
    <source>
        <dbReference type="Proteomes" id="UP000243105"/>
    </source>
</evidence>
<keyword evidence="1" id="KW-1133">Transmembrane helix</keyword>
<evidence type="ECO:0000313" key="2">
    <source>
        <dbReference type="EMBL" id="CUS96175.1"/>
    </source>
</evidence>
<proteinExistence type="predicted"/>
<reference evidence="2 3" key="1">
    <citation type="submission" date="2015-11" db="EMBL/GenBank/DDBJ databases">
        <authorList>
            <person name="Varghese N."/>
        </authorList>
    </citation>
    <scope>NUCLEOTIDE SEQUENCE [LARGE SCALE GENOMIC DNA]</scope>
    <source>
        <strain evidence="2 3">JGI-25</strain>
    </source>
</reference>
<name>A0A916LHV6_KRYT1</name>
<accession>A0A916LHV6</accession>
<organism evidence="2 3">
    <name type="scientific">Kryptobacter tengchongensis</name>
    <dbReference type="NCBI Taxonomy" id="1643429"/>
    <lineage>
        <taxon>Bacteria</taxon>
        <taxon>Pseudomonadati</taxon>
        <taxon>Candidatus Kryptoniota</taxon>
        <taxon>Candidatus Kryptobacter</taxon>
    </lineage>
</organism>
<protein>
    <submittedName>
        <fullName evidence="2">Uncharacterized protein</fullName>
    </submittedName>
</protein>
<keyword evidence="1" id="KW-0812">Transmembrane</keyword>
<gene>
    <name evidence="2" type="ORF">JGI25_00064</name>
</gene>
<dbReference type="RefSeq" id="WP_072263449.1">
    <property type="nucleotide sequence ID" value="NZ_CZVV01000002.1"/>
</dbReference>
<feature type="transmembrane region" description="Helical" evidence="1">
    <location>
        <begin position="70"/>
        <end position="95"/>
    </location>
</feature>
<dbReference type="AlphaFoldDB" id="A0A916LHV6"/>
<comment type="caution">
    <text evidence="2">The sequence shown here is derived from an EMBL/GenBank/DDBJ whole genome shotgun (WGS) entry which is preliminary data.</text>
</comment>
<sequence length="117" mass="12878">MFGLNLIVLYHLISSPVQSAAGLFNRGAKGAGKLLDLWTDAFRKLSEIRVVDKTMGPIAALTVYAISLTIMAYVFAFIVLTIIAALICAGLGKLFEYLADKIEKKLQEEEKWAKLKS</sequence>
<dbReference type="EMBL" id="CZVV01000002">
    <property type="protein sequence ID" value="CUS96175.1"/>
    <property type="molecule type" value="Genomic_DNA"/>
</dbReference>